<dbReference type="HOGENOM" id="CLU_483148_0_0_1"/>
<dbReference type="GO" id="GO:0004867">
    <property type="term" value="F:serine-type endopeptidase inhibitor activity"/>
    <property type="evidence" value="ECO:0007669"/>
    <property type="project" value="InterPro"/>
</dbReference>
<keyword evidence="2" id="KW-1185">Reference proteome</keyword>
<dbReference type="InParanoid" id="J4GXQ3"/>
<dbReference type="GeneID" id="24101585"/>
<gene>
    <name evidence="1" type="ORF">FIBRA_08972</name>
</gene>
<sequence>MSLQAGIYTVTNVYSGNRASLPNDDDRVNVVCKIPFTSSKVTDSEKWELTASSNGRYTIQNVLYKYYLTTTIRPKASAPIFGTTSPDWWTITEILPVNESFGQETYSILCKDHSNLGWALHDDDDETPIELQSFARDNRNLWKISPYPPVPRKEFPFTDRSILRLSSVEKTSEAECLGVQFEWKSLPPNFVLHFPEPLLIVHHSEVVAEVFVEDEFKTSSGILYATIRAKDTAAFTSFASSVLLDDDIQVSLQAHKFRYYPADPVDRPADWQYLYRLRWKKDMTFKGLHSFRERVILRDFRITASDCDSHGQFMRASVIANIMNASCFTSTATIAVGVYYGSSKVGTAEYKDLQLQPEKDNELFIDWKFRPLNPANSEVQNFMDQYFTTVQQLPVTLTLESISASICGHLFNLPHFDISTRIQGIGSKFIDRVDIYAGAWSSLIQRKVSFTFDIENPLDATLDICSIVVDVRIKGAHLASVKHTFGKQNANRFIIPPKEKAKSVSISDAWLVSGFIKSLQLAGDRNACLDITVKSATLRIDQFLLQGLTYNIENVPFKLHFNVL</sequence>
<dbReference type="RefSeq" id="XP_012185968.1">
    <property type="nucleotide sequence ID" value="XM_012330578.1"/>
</dbReference>
<dbReference type="Gene3D" id="2.80.10.50">
    <property type="match status" value="1"/>
</dbReference>
<dbReference type="AlphaFoldDB" id="J4GXQ3"/>
<evidence type="ECO:0000313" key="1">
    <source>
        <dbReference type="EMBL" id="CCM06685.1"/>
    </source>
</evidence>
<dbReference type="OrthoDB" id="10039566at2759"/>
<name>J4GXQ3_9APHY</name>
<reference evidence="1 2" key="1">
    <citation type="journal article" date="2012" name="Appl. Environ. Microbiol.">
        <title>Short-read sequencing for genomic analysis of the brown rot fungus Fibroporia radiculosa.</title>
        <authorList>
            <person name="Tang J.D."/>
            <person name="Perkins A.D."/>
            <person name="Sonstegard T.S."/>
            <person name="Schroeder S.G."/>
            <person name="Burgess S.C."/>
            <person name="Diehl S.V."/>
        </authorList>
    </citation>
    <scope>NUCLEOTIDE SEQUENCE [LARGE SCALE GENOMIC DNA]</scope>
    <source>
        <strain evidence="1 2">TFFH 294</strain>
    </source>
</reference>
<dbReference type="Proteomes" id="UP000006352">
    <property type="component" value="Unassembled WGS sequence"/>
</dbReference>
<protein>
    <submittedName>
        <fullName evidence="1">Uncharacterized protein</fullName>
    </submittedName>
</protein>
<dbReference type="STRING" id="599839.J4GXQ3"/>
<organism evidence="1 2">
    <name type="scientific">Fibroporia radiculosa</name>
    <dbReference type="NCBI Taxonomy" id="599839"/>
    <lineage>
        <taxon>Eukaryota</taxon>
        <taxon>Fungi</taxon>
        <taxon>Dikarya</taxon>
        <taxon>Basidiomycota</taxon>
        <taxon>Agaricomycotina</taxon>
        <taxon>Agaricomycetes</taxon>
        <taxon>Polyporales</taxon>
        <taxon>Fibroporiaceae</taxon>
        <taxon>Fibroporia</taxon>
    </lineage>
</organism>
<accession>J4GXQ3</accession>
<dbReference type="SUPFAM" id="SSF50370">
    <property type="entry name" value="Ricin B-like lectins"/>
    <property type="match status" value="1"/>
</dbReference>
<evidence type="ECO:0000313" key="2">
    <source>
        <dbReference type="Proteomes" id="UP000006352"/>
    </source>
</evidence>
<dbReference type="InterPro" id="IPR035992">
    <property type="entry name" value="Ricin_B-like_lectins"/>
</dbReference>
<dbReference type="EMBL" id="HE797451">
    <property type="protein sequence ID" value="CCM06685.1"/>
    <property type="molecule type" value="Genomic_DNA"/>
</dbReference>
<proteinExistence type="predicted"/>